<accession>A0AAV6IT88</accession>
<evidence type="ECO:0000256" key="2">
    <source>
        <dbReference type="SAM" id="MobiDB-lite"/>
    </source>
</evidence>
<feature type="domain" description="Replication protein A OB" evidence="3">
    <location>
        <begin position="155"/>
        <end position="254"/>
    </location>
</feature>
<dbReference type="InterPro" id="IPR012340">
    <property type="entry name" value="NA-bd_OB-fold"/>
</dbReference>
<keyword evidence="5" id="KW-1185">Reference proteome</keyword>
<feature type="region of interest" description="Disordered" evidence="2">
    <location>
        <begin position="1"/>
        <end position="36"/>
    </location>
</feature>
<keyword evidence="1" id="KW-0238">DNA-binding</keyword>
<organism evidence="4 5">
    <name type="scientific">Rhododendron griersonianum</name>
    <dbReference type="NCBI Taxonomy" id="479676"/>
    <lineage>
        <taxon>Eukaryota</taxon>
        <taxon>Viridiplantae</taxon>
        <taxon>Streptophyta</taxon>
        <taxon>Embryophyta</taxon>
        <taxon>Tracheophyta</taxon>
        <taxon>Spermatophyta</taxon>
        <taxon>Magnoliopsida</taxon>
        <taxon>eudicotyledons</taxon>
        <taxon>Gunneridae</taxon>
        <taxon>Pentapetalae</taxon>
        <taxon>asterids</taxon>
        <taxon>Ericales</taxon>
        <taxon>Ericaceae</taxon>
        <taxon>Ericoideae</taxon>
        <taxon>Rhodoreae</taxon>
        <taxon>Rhododendron</taxon>
    </lineage>
</organism>
<dbReference type="CDD" id="cd04475">
    <property type="entry name" value="RPA1_DBD_B"/>
    <property type="match status" value="1"/>
</dbReference>
<dbReference type="PANTHER" id="PTHR47165:SF4">
    <property type="entry name" value="OS03G0429900 PROTEIN"/>
    <property type="match status" value="1"/>
</dbReference>
<evidence type="ECO:0000256" key="1">
    <source>
        <dbReference type="ARBA" id="ARBA00023125"/>
    </source>
</evidence>
<dbReference type="GO" id="GO:0003677">
    <property type="term" value="F:DNA binding"/>
    <property type="evidence" value="ECO:0007669"/>
    <property type="project" value="UniProtKB-KW"/>
</dbReference>
<dbReference type="InterPro" id="IPR031657">
    <property type="entry name" value="REPA_OB_2"/>
</dbReference>
<evidence type="ECO:0000313" key="4">
    <source>
        <dbReference type="EMBL" id="KAG5530743.1"/>
    </source>
</evidence>
<dbReference type="PANTHER" id="PTHR47165">
    <property type="entry name" value="OS03G0429900 PROTEIN"/>
    <property type="match status" value="1"/>
</dbReference>
<protein>
    <recommendedName>
        <fullName evidence="3">Replication protein A OB domain-containing protein</fullName>
    </recommendedName>
</protein>
<gene>
    <name evidence="4" type="ORF">RHGRI_025643</name>
</gene>
<reference evidence="4" key="1">
    <citation type="submission" date="2020-08" db="EMBL/GenBank/DDBJ databases">
        <title>Plant Genome Project.</title>
        <authorList>
            <person name="Zhang R.-G."/>
        </authorList>
    </citation>
    <scope>NUCLEOTIDE SEQUENCE</scope>
    <source>
        <strain evidence="4">WSP0</strain>
        <tissue evidence="4">Leaf</tissue>
    </source>
</reference>
<feature type="compositionally biased region" description="Basic and acidic residues" evidence="2">
    <location>
        <begin position="19"/>
        <end position="28"/>
    </location>
</feature>
<evidence type="ECO:0000259" key="3">
    <source>
        <dbReference type="Pfam" id="PF16900"/>
    </source>
</evidence>
<evidence type="ECO:0000313" key="5">
    <source>
        <dbReference type="Proteomes" id="UP000823749"/>
    </source>
</evidence>
<sequence>MQKKTSQTIVDRESDEMQTEGHNKDTNKLGKRSNGRKRSTISYLKQDIDEESLESVPILSLLLIDCLSVLHTKGTRIQAVIFNDVIDKLDYLFLKERTYLVSNGLVKPTNHRFPSVHKEIEMTLSSQAYVDDAKIGIELDKIKYHIVPFMEIKHHAKNDSYIDVLGLVVNVDPLSSVTKFGVLGTSMKRNISLISSRSETIILTLWGDLAKIEGDILEDMAKESPIVALSKLKTSAYGGLLSISTLSITTLQVNPKIPEADTIRQWYNENGTESSSSTMVWETDKQSVRVTIEDLIEQPLPDFESPFCYFKAAIILIHNIDQPWYDACEVCNKKIYNTEQGIECSKCAKSNPEHHPSCVSLYDFSYIYNYLMASPRSLVDRWDLKLYLRNGQNSATPGKHFFFLYFFEISALYGLEMCDRDV</sequence>
<comment type="caution">
    <text evidence="4">The sequence shown here is derived from an EMBL/GenBank/DDBJ whole genome shotgun (WGS) entry which is preliminary data.</text>
</comment>
<proteinExistence type="predicted"/>
<dbReference type="SUPFAM" id="SSF50249">
    <property type="entry name" value="Nucleic acid-binding proteins"/>
    <property type="match status" value="2"/>
</dbReference>
<dbReference type="Proteomes" id="UP000823749">
    <property type="component" value="Chromosome 9"/>
</dbReference>
<name>A0AAV6IT88_9ERIC</name>
<dbReference type="AlphaFoldDB" id="A0AAV6IT88"/>
<dbReference type="EMBL" id="JACTNZ010000009">
    <property type="protein sequence ID" value="KAG5530743.1"/>
    <property type="molecule type" value="Genomic_DNA"/>
</dbReference>
<dbReference type="Gene3D" id="2.40.50.140">
    <property type="entry name" value="Nucleic acid-binding proteins"/>
    <property type="match status" value="3"/>
</dbReference>
<dbReference type="Pfam" id="PF16900">
    <property type="entry name" value="REPA_OB_2"/>
    <property type="match status" value="1"/>
</dbReference>